<dbReference type="InterPro" id="IPR019888">
    <property type="entry name" value="Tscrpt_reg_AsnC-like"/>
</dbReference>
<dbReference type="PROSITE" id="PS00519">
    <property type="entry name" value="HTH_ASNC_1"/>
    <property type="match status" value="1"/>
</dbReference>
<dbReference type="Proteomes" id="UP000095210">
    <property type="component" value="Chromosome"/>
</dbReference>
<dbReference type="PANTHER" id="PTHR30154:SF45">
    <property type="entry name" value="TRANSCRIPTIONAL REGULATORY PROTEIN (PROBABLY ASNC-FAMILY)-RELATED"/>
    <property type="match status" value="1"/>
</dbReference>
<dbReference type="PROSITE" id="PS50956">
    <property type="entry name" value="HTH_ASNC_2"/>
    <property type="match status" value="1"/>
</dbReference>
<accession>A0AAC9MVN6</accession>
<dbReference type="Pfam" id="PF01037">
    <property type="entry name" value="AsnC_trans_reg"/>
    <property type="match status" value="1"/>
</dbReference>
<dbReference type="InterPro" id="IPR036388">
    <property type="entry name" value="WH-like_DNA-bd_sf"/>
</dbReference>
<reference evidence="6" key="1">
    <citation type="submission" date="2016-03" db="EMBL/GenBank/DDBJ databases">
        <title>Complete genome sequence of the type strain Actinoalloteichus hymeniacidonis DSM 45092.</title>
        <authorList>
            <person name="Schaffert L."/>
            <person name="Albersmeier A."/>
            <person name="Winkler A."/>
            <person name="Kalinowski J."/>
            <person name="Zotchev S."/>
            <person name="Ruckert C."/>
        </authorList>
    </citation>
    <scope>NUCLEOTIDE SEQUENCE [LARGE SCALE GENOMIC DNA]</scope>
    <source>
        <strain evidence="6">HPA177(T) (DSM 45092(T))</strain>
    </source>
</reference>
<dbReference type="GO" id="GO:0005829">
    <property type="term" value="C:cytosol"/>
    <property type="evidence" value="ECO:0007669"/>
    <property type="project" value="TreeGrafter"/>
</dbReference>
<evidence type="ECO:0000256" key="3">
    <source>
        <dbReference type="ARBA" id="ARBA00023163"/>
    </source>
</evidence>
<dbReference type="SUPFAM" id="SSF46785">
    <property type="entry name" value="Winged helix' DNA-binding domain"/>
    <property type="match status" value="1"/>
</dbReference>
<dbReference type="InterPro" id="IPR000485">
    <property type="entry name" value="AsnC-type_HTH_dom"/>
</dbReference>
<keyword evidence="2" id="KW-0238">DNA-binding</keyword>
<evidence type="ECO:0000256" key="2">
    <source>
        <dbReference type="ARBA" id="ARBA00023125"/>
    </source>
</evidence>
<evidence type="ECO:0000259" key="4">
    <source>
        <dbReference type="PROSITE" id="PS50956"/>
    </source>
</evidence>
<dbReference type="InterPro" id="IPR019887">
    <property type="entry name" value="Tscrpt_reg_AsnC/Lrp_C"/>
</dbReference>
<dbReference type="GO" id="GO:0043565">
    <property type="term" value="F:sequence-specific DNA binding"/>
    <property type="evidence" value="ECO:0007669"/>
    <property type="project" value="InterPro"/>
</dbReference>
<dbReference type="Gene3D" id="3.30.70.920">
    <property type="match status" value="1"/>
</dbReference>
<dbReference type="SUPFAM" id="SSF54909">
    <property type="entry name" value="Dimeric alpha+beta barrel"/>
    <property type="match status" value="1"/>
</dbReference>
<protein>
    <submittedName>
        <fullName evidence="5">Transcriptional regulator</fullName>
    </submittedName>
</protein>
<dbReference type="InterPro" id="IPR011008">
    <property type="entry name" value="Dimeric_a/b-barrel"/>
</dbReference>
<dbReference type="PRINTS" id="PR00033">
    <property type="entry name" value="HTHASNC"/>
</dbReference>
<dbReference type="Pfam" id="PF13404">
    <property type="entry name" value="HTH_AsnC-type"/>
    <property type="match status" value="1"/>
</dbReference>
<dbReference type="InterPro" id="IPR036390">
    <property type="entry name" value="WH_DNA-bd_sf"/>
</dbReference>
<dbReference type="AlphaFoldDB" id="A0AAC9MVN6"/>
<keyword evidence="1" id="KW-0805">Transcription regulation</keyword>
<keyword evidence="6" id="KW-1185">Reference proteome</keyword>
<dbReference type="EMBL" id="CP014859">
    <property type="protein sequence ID" value="AOS61378.1"/>
    <property type="molecule type" value="Genomic_DNA"/>
</dbReference>
<dbReference type="Gene3D" id="1.10.10.10">
    <property type="entry name" value="Winged helix-like DNA-binding domain superfamily/Winged helix DNA-binding domain"/>
    <property type="match status" value="1"/>
</dbReference>
<organism evidence="5 6">
    <name type="scientific">Actinoalloteichus hymeniacidonis</name>
    <dbReference type="NCBI Taxonomy" id="340345"/>
    <lineage>
        <taxon>Bacteria</taxon>
        <taxon>Bacillati</taxon>
        <taxon>Actinomycetota</taxon>
        <taxon>Actinomycetes</taxon>
        <taxon>Pseudonocardiales</taxon>
        <taxon>Pseudonocardiaceae</taxon>
        <taxon>Actinoalloteichus</taxon>
    </lineage>
</organism>
<name>A0AAC9MVN6_9PSEU</name>
<proteinExistence type="predicted"/>
<keyword evidence="3" id="KW-0804">Transcription</keyword>
<dbReference type="SMART" id="SM00344">
    <property type="entry name" value="HTH_ASNC"/>
    <property type="match status" value="1"/>
</dbReference>
<sequence>MFRMDKTDHRIISCMVADARSSFADIGAKVGLSAPAVKRRVDRLLDLGVLRGFTAVVDPEALGWGTEAFVEVYCHGNVTPGQIRVGLEPLAEVVGAYTVSGAADAIVHLRAASIQHLETALERLRAVDFIDRTVSTVVLSKLLERPAMPEGGTGLDRGPSQGAIGPI</sequence>
<gene>
    <name evidence="5" type="ORF">TL08_02700</name>
</gene>
<evidence type="ECO:0000256" key="1">
    <source>
        <dbReference type="ARBA" id="ARBA00023015"/>
    </source>
</evidence>
<feature type="domain" description="HTH asnC-type" evidence="4">
    <location>
        <begin position="4"/>
        <end position="65"/>
    </location>
</feature>
<evidence type="ECO:0000313" key="6">
    <source>
        <dbReference type="Proteomes" id="UP000095210"/>
    </source>
</evidence>
<dbReference type="KEGG" id="ahm:TL08_02700"/>
<dbReference type="GO" id="GO:0043200">
    <property type="term" value="P:response to amino acid"/>
    <property type="evidence" value="ECO:0007669"/>
    <property type="project" value="TreeGrafter"/>
</dbReference>
<dbReference type="PANTHER" id="PTHR30154">
    <property type="entry name" value="LEUCINE-RESPONSIVE REGULATORY PROTEIN"/>
    <property type="match status" value="1"/>
</dbReference>
<evidence type="ECO:0000313" key="5">
    <source>
        <dbReference type="EMBL" id="AOS61378.1"/>
    </source>
</evidence>
<dbReference type="InterPro" id="IPR019885">
    <property type="entry name" value="Tscrpt_reg_HTH_AsnC-type_CS"/>
</dbReference>